<accession>A0AAU8J1H3</accession>
<sequence>MDLAFLTPLYERPGPWASVYVDAARHRASTAEERTLEALAVQRALARAGADGATCHAVRMAVDELRHADEPSRSGGRSSPRAARWSSIRR</sequence>
<dbReference type="AlphaFoldDB" id="A0AAU8J1H3"/>
<proteinExistence type="predicted"/>
<evidence type="ECO:0000256" key="1">
    <source>
        <dbReference type="SAM" id="MobiDB-lite"/>
    </source>
</evidence>
<evidence type="ECO:0008006" key="3">
    <source>
        <dbReference type="Google" id="ProtNLM"/>
    </source>
</evidence>
<dbReference type="RefSeq" id="WP_353945743.1">
    <property type="nucleotide sequence ID" value="NZ_CP159534.1"/>
</dbReference>
<dbReference type="KEGG" id="stac:ABII15_31925"/>
<name>A0AAU8J1H3_9ACTN</name>
<dbReference type="EMBL" id="CP159534">
    <property type="protein sequence ID" value="XCJ74299.1"/>
    <property type="molecule type" value="Genomic_DNA"/>
</dbReference>
<organism evidence="2">
    <name type="scientific">Streptomyces tabacisoli</name>
    <dbReference type="NCBI Taxonomy" id="3156398"/>
    <lineage>
        <taxon>Bacteria</taxon>
        <taxon>Bacillati</taxon>
        <taxon>Actinomycetota</taxon>
        <taxon>Actinomycetes</taxon>
        <taxon>Kitasatosporales</taxon>
        <taxon>Streptomycetaceae</taxon>
        <taxon>Streptomyces</taxon>
    </lineage>
</organism>
<feature type="region of interest" description="Disordered" evidence="1">
    <location>
        <begin position="66"/>
        <end position="90"/>
    </location>
</feature>
<evidence type="ECO:0000313" key="2">
    <source>
        <dbReference type="EMBL" id="XCJ74299.1"/>
    </source>
</evidence>
<reference evidence="2" key="1">
    <citation type="submission" date="2024-06" db="EMBL/GenBank/DDBJ databases">
        <title>Streptomyces sp. strain HUAS MG91 genome sequences.</title>
        <authorList>
            <person name="Mo P."/>
        </authorList>
    </citation>
    <scope>NUCLEOTIDE SEQUENCE</scope>
    <source>
        <strain evidence="2">HUAS MG91</strain>
    </source>
</reference>
<gene>
    <name evidence="2" type="ORF">ABII15_31925</name>
</gene>
<protein>
    <recommendedName>
        <fullName evidence="3">DUF5753 domain-containing protein</fullName>
    </recommendedName>
</protein>
<feature type="compositionally biased region" description="Low complexity" evidence="1">
    <location>
        <begin position="73"/>
        <end position="90"/>
    </location>
</feature>